<evidence type="ECO:0000256" key="3">
    <source>
        <dbReference type="ARBA" id="ARBA00012142"/>
    </source>
</evidence>
<evidence type="ECO:0000256" key="11">
    <source>
        <dbReference type="ARBA" id="ARBA00023317"/>
    </source>
</evidence>
<gene>
    <name evidence="13" type="ORF">S12H4_28427</name>
</gene>
<keyword evidence="10" id="KW-0324">Glycolysis</keyword>
<keyword evidence="11" id="KW-0670">Pyruvate</keyword>
<reference evidence="13" key="1">
    <citation type="journal article" date="2014" name="Front. Microbiol.">
        <title>High frequency of phylogenetically diverse reductive dehalogenase-homologous genes in deep subseafloor sedimentary metagenomes.</title>
        <authorList>
            <person name="Kawai M."/>
            <person name="Futagami T."/>
            <person name="Toyoda A."/>
            <person name="Takaki Y."/>
            <person name="Nishi S."/>
            <person name="Hori S."/>
            <person name="Arai W."/>
            <person name="Tsubouchi T."/>
            <person name="Morono Y."/>
            <person name="Uchiyama I."/>
            <person name="Ito T."/>
            <person name="Fujiyama A."/>
            <person name="Inagaki F."/>
            <person name="Takami H."/>
        </authorList>
    </citation>
    <scope>NUCLEOTIDE SEQUENCE</scope>
    <source>
        <strain evidence="13">Expedition CK06-06</strain>
    </source>
</reference>
<dbReference type="GO" id="GO:0016301">
    <property type="term" value="F:kinase activity"/>
    <property type="evidence" value="ECO:0007669"/>
    <property type="project" value="UniProtKB-KW"/>
</dbReference>
<evidence type="ECO:0000259" key="12">
    <source>
        <dbReference type="Pfam" id="PF00224"/>
    </source>
</evidence>
<comment type="pathway">
    <text evidence="1">Carbohydrate degradation; glycolysis; pyruvate from D-glyceraldehyde 3-phosphate: step 5/5.</text>
</comment>
<dbReference type="Pfam" id="PF00224">
    <property type="entry name" value="PK"/>
    <property type="match status" value="1"/>
</dbReference>
<dbReference type="InterPro" id="IPR040442">
    <property type="entry name" value="Pyrv_kinase-like_dom_sf"/>
</dbReference>
<sequence>NHALLIRNIRAAAQKTGKIVPIIQDLSGPRVQTGGTHHLDPKATQVITEKDLRDLDFGIQQNVEYVCQSYIGSVSDMQQLRAEIEKRNGNAKAMAKVERKAALDNIRDIVAAADAVMLGRGDLGQDIPVEQVPFAEALVVHECKEAKKPVIVATQLLESMMENPQPTRAEVTDIAYAIILGADAVMLSGETATGKYPVEAVTIMEKVATEAEKYERDVNLL</sequence>
<dbReference type="AlphaFoldDB" id="X1UG97"/>
<organism evidence="13">
    <name type="scientific">marine sediment metagenome</name>
    <dbReference type="NCBI Taxonomy" id="412755"/>
    <lineage>
        <taxon>unclassified sequences</taxon>
        <taxon>metagenomes</taxon>
        <taxon>ecological metagenomes</taxon>
    </lineage>
</organism>
<dbReference type="GO" id="GO:0005524">
    <property type="term" value="F:ATP binding"/>
    <property type="evidence" value="ECO:0007669"/>
    <property type="project" value="UniProtKB-KW"/>
</dbReference>
<evidence type="ECO:0000256" key="9">
    <source>
        <dbReference type="ARBA" id="ARBA00022842"/>
    </source>
</evidence>
<dbReference type="GO" id="GO:0030955">
    <property type="term" value="F:potassium ion binding"/>
    <property type="evidence" value="ECO:0007669"/>
    <property type="project" value="InterPro"/>
</dbReference>
<keyword evidence="5" id="KW-0479">Metal-binding</keyword>
<keyword evidence="8" id="KW-0067">ATP-binding</keyword>
<dbReference type="EC" id="2.7.1.40" evidence="3"/>
<evidence type="ECO:0000256" key="5">
    <source>
        <dbReference type="ARBA" id="ARBA00022723"/>
    </source>
</evidence>
<feature type="domain" description="Pyruvate kinase barrel" evidence="12">
    <location>
        <begin position="46"/>
        <end position="201"/>
    </location>
</feature>
<dbReference type="PANTHER" id="PTHR11817">
    <property type="entry name" value="PYRUVATE KINASE"/>
    <property type="match status" value="1"/>
</dbReference>
<keyword evidence="9" id="KW-0460">Magnesium</keyword>
<evidence type="ECO:0000256" key="4">
    <source>
        <dbReference type="ARBA" id="ARBA00022679"/>
    </source>
</evidence>
<evidence type="ECO:0000256" key="1">
    <source>
        <dbReference type="ARBA" id="ARBA00004997"/>
    </source>
</evidence>
<evidence type="ECO:0000256" key="10">
    <source>
        <dbReference type="ARBA" id="ARBA00023152"/>
    </source>
</evidence>
<proteinExistence type="inferred from homology"/>
<dbReference type="SUPFAM" id="SSF51621">
    <property type="entry name" value="Phosphoenolpyruvate/pyruvate domain"/>
    <property type="match status" value="1"/>
</dbReference>
<dbReference type="InterPro" id="IPR015813">
    <property type="entry name" value="Pyrv/PenolPyrv_kinase-like_dom"/>
</dbReference>
<evidence type="ECO:0000256" key="6">
    <source>
        <dbReference type="ARBA" id="ARBA00022741"/>
    </source>
</evidence>
<dbReference type="InterPro" id="IPR015793">
    <property type="entry name" value="Pyrv_Knase_brl"/>
</dbReference>
<dbReference type="GO" id="GO:0004743">
    <property type="term" value="F:pyruvate kinase activity"/>
    <property type="evidence" value="ECO:0007669"/>
    <property type="project" value="UniProtKB-EC"/>
</dbReference>
<feature type="non-terminal residue" evidence="13">
    <location>
        <position position="1"/>
    </location>
</feature>
<keyword evidence="6" id="KW-0547">Nucleotide-binding</keyword>
<evidence type="ECO:0000256" key="8">
    <source>
        <dbReference type="ARBA" id="ARBA00022840"/>
    </source>
</evidence>
<accession>X1UG97</accession>
<keyword evidence="4" id="KW-0808">Transferase</keyword>
<evidence type="ECO:0000313" key="13">
    <source>
        <dbReference type="EMBL" id="GAJ02597.1"/>
    </source>
</evidence>
<evidence type="ECO:0000256" key="7">
    <source>
        <dbReference type="ARBA" id="ARBA00022777"/>
    </source>
</evidence>
<dbReference type="Gene3D" id="3.20.20.60">
    <property type="entry name" value="Phosphoenolpyruvate-binding domains"/>
    <property type="match status" value="1"/>
</dbReference>
<keyword evidence="7" id="KW-0418">Kinase</keyword>
<dbReference type="InterPro" id="IPR001697">
    <property type="entry name" value="Pyr_Knase"/>
</dbReference>
<dbReference type="UniPathway" id="UPA00109">
    <property type="reaction ID" value="UER00188"/>
</dbReference>
<name>X1UG97_9ZZZZ</name>
<dbReference type="GO" id="GO:0000287">
    <property type="term" value="F:magnesium ion binding"/>
    <property type="evidence" value="ECO:0007669"/>
    <property type="project" value="InterPro"/>
</dbReference>
<evidence type="ECO:0000256" key="2">
    <source>
        <dbReference type="ARBA" id="ARBA00008663"/>
    </source>
</evidence>
<comment type="similarity">
    <text evidence="2">Belongs to the pyruvate kinase family.</text>
</comment>
<dbReference type="EMBL" id="BARW01016306">
    <property type="protein sequence ID" value="GAJ02597.1"/>
    <property type="molecule type" value="Genomic_DNA"/>
</dbReference>
<protein>
    <recommendedName>
        <fullName evidence="3">pyruvate kinase</fullName>
        <ecNumber evidence="3">2.7.1.40</ecNumber>
    </recommendedName>
</protein>
<comment type="caution">
    <text evidence="13">The sequence shown here is derived from an EMBL/GenBank/DDBJ whole genome shotgun (WGS) entry which is preliminary data.</text>
</comment>